<evidence type="ECO:0000313" key="3">
    <source>
        <dbReference type="Proteomes" id="UP001525021"/>
    </source>
</evidence>
<feature type="compositionally biased region" description="Low complexity" evidence="1">
    <location>
        <begin position="1"/>
        <end position="21"/>
    </location>
</feature>
<feature type="region of interest" description="Disordered" evidence="1">
    <location>
        <begin position="273"/>
        <end position="302"/>
    </location>
</feature>
<dbReference type="InterPro" id="IPR032721">
    <property type="entry name" value="Toxin-deaminase"/>
</dbReference>
<keyword evidence="3" id="KW-1185">Reference proteome</keyword>
<sequence>MGLLGLAGSLLGMIPKVGSPSGKKKGKSGGSKGKSSKKSSKKKSSTKKKQKKSSKKKKKKKRKKKKKKKKWGKFFTKARKLYNKVSKSKIAKQFKKVVKSAVLATKKAYKQTVSKTKEVYKQTAAKTKEVYQQTKQIVKEVKQTTKEIAIKTKSTAKTVAKEIKNPVVKSFNSFKEIGKDFKDGLDTRKDKALNSPYDFANYLTLGAVDGIWSGAKSRKDKMFNSPSDFLNYATSGLTDMVKGSVNPKDPLSKEHWLDSFGVATSVLGVKGVSSTKPTGVTSGKTNSSSSSSKGTVENSLPNRTIDSLYDKTQNVRSDINREIEKIRNSDDYKNLSKTQKNKLDRKLDKLTYGNVAVAEVTIPGVKKEFQAHSQIHSSDSMGSNLGDFTFSKETKSFKTYVEDRFPRLNDTEAKILEDISSQIKDPNVPGKIDLYTELPVKVVQI</sequence>
<dbReference type="RefSeq" id="WP_012295125.1">
    <property type="nucleotide sequence ID" value="NZ_JANTOO010000014.1"/>
</dbReference>
<dbReference type="Proteomes" id="UP001525021">
    <property type="component" value="Unassembled WGS sequence"/>
</dbReference>
<dbReference type="Pfam" id="PF14424">
    <property type="entry name" value="Toxin-deaminase"/>
    <property type="match status" value="1"/>
</dbReference>
<feature type="compositionally biased region" description="Basic residues" evidence="1">
    <location>
        <begin position="34"/>
        <end position="74"/>
    </location>
</feature>
<name>A0ABT2DTM5_9BACI</name>
<reference evidence="2 3" key="1">
    <citation type="submission" date="2022-08" db="EMBL/GenBank/DDBJ databases">
        <title>Lysinibacillus sequencing.</title>
        <authorList>
            <person name="Dunlap C."/>
        </authorList>
    </citation>
    <scope>NUCLEOTIDE SEQUENCE [LARGE SCALE GENOMIC DNA]</scope>
    <source>
        <strain evidence="2 3">PB211</strain>
    </source>
</reference>
<protein>
    <submittedName>
        <fullName evidence="2">Uncharacterized protein</fullName>
    </submittedName>
</protein>
<organism evidence="2 3">
    <name type="scientific">Lysinibacillus pinottii</name>
    <dbReference type="NCBI Taxonomy" id="2973932"/>
    <lineage>
        <taxon>Bacteria</taxon>
        <taxon>Bacillati</taxon>
        <taxon>Bacillota</taxon>
        <taxon>Bacilli</taxon>
        <taxon>Bacillales</taxon>
        <taxon>Bacillaceae</taxon>
        <taxon>Lysinibacillus</taxon>
    </lineage>
</organism>
<proteinExistence type="predicted"/>
<gene>
    <name evidence="2" type="ORF">NXZ79_14970</name>
</gene>
<evidence type="ECO:0000313" key="2">
    <source>
        <dbReference type="EMBL" id="MCS1397331.1"/>
    </source>
</evidence>
<accession>A0ABT2DTM5</accession>
<evidence type="ECO:0000256" key="1">
    <source>
        <dbReference type="SAM" id="MobiDB-lite"/>
    </source>
</evidence>
<comment type="caution">
    <text evidence="2">The sequence shown here is derived from an EMBL/GenBank/DDBJ whole genome shotgun (WGS) entry which is preliminary data.</text>
</comment>
<feature type="region of interest" description="Disordered" evidence="1">
    <location>
        <begin position="1"/>
        <end position="74"/>
    </location>
</feature>
<dbReference type="EMBL" id="JANTOO010000014">
    <property type="protein sequence ID" value="MCS1397331.1"/>
    <property type="molecule type" value="Genomic_DNA"/>
</dbReference>
<feature type="compositionally biased region" description="Low complexity" evidence="1">
    <location>
        <begin position="278"/>
        <end position="299"/>
    </location>
</feature>